<reference evidence="1" key="2">
    <citation type="journal article" date="2015" name="Fish Shellfish Immunol.">
        <title>Early steps in the European eel (Anguilla anguilla)-Vibrio vulnificus interaction in the gills: Role of the RtxA13 toxin.</title>
        <authorList>
            <person name="Callol A."/>
            <person name="Pajuelo D."/>
            <person name="Ebbesson L."/>
            <person name="Teles M."/>
            <person name="MacKenzie S."/>
            <person name="Amaro C."/>
        </authorList>
    </citation>
    <scope>NUCLEOTIDE SEQUENCE</scope>
</reference>
<proteinExistence type="predicted"/>
<name>A0A0E9VH62_ANGAN</name>
<protein>
    <submittedName>
        <fullName evidence="1">Uncharacterized protein</fullName>
    </submittedName>
</protein>
<organism evidence="1">
    <name type="scientific">Anguilla anguilla</name>
    <name type="common">European freshwater eel</name>
    <name type="synonym">Muraena anguilla</name>
    <dbReference type="NCBI Taxonomy" id="7936"/>
    <lineage>
        <taxon>Eukaryota</taxon>
        <taxon>Metazoa</taxon>
        <taxon>Chordata</taxon>
        <taxon>Craniata</taxon>
        <taxon>Vertebrata</taxon>
        <taxon>Euteleostomi</taxon>
        <taxon>Actinopterygii</taxon>
        <taxon>Neopterygii</taxon>
        <taxon>Teleostei</taxon>
        <taxon>Anguilliformes</taxon>
        <taxon>Anguillidae</taxon>
        <taxon>Anguilla</taxon>
    </lineage>
</organism>
<accession>A0A0E9VH62</accession>
<evidence type="ECO:0000313" key="1">
    <source>
        <dbReference type="EMBL" id="JAH76563.1"/>
    </source>
</evidence>
<sequence>MAQYTCSEVKV</sequence>
<dbReference type="EMBL" id="GBXM01032014">
    <property type="protein sequence ID" value="JAH76563.1"/>
    <property type="molecule type" value="Transcribed_RNA"/>
</dbReference>
<reference evidence="1" key="1">
    <citation type="submission" date="2014-11" db="EMBL/GenBank/DDBJ databases">
        <authorList>
            <person name="Amaro Gonzalez C."/>
        </authorList>
    </citation>
    <scope>NUCLEOTIDE SEQUENCE</scope>
</reference>